<proteinExistence type="predicted"/>
<name>A0A2K9PNV3_9FLAO</name>
<dbReference type="Proteomes" id="UP000235826">
    <property type="component" value="Chromosome"/>
</dbReference>
<keyword evidence="2" id="KW-1185">Reference proteome</keyword>
<sequence>MNKDVKDIVKLGKDSIAQLALKLIDREVAIENFAKIKVKTDGREVYVSFRNPIKYLPIESEFYFDLNVNLLEGIIVYNPVSNGLVDCKKKTIPFYKQTREAQASIEFVIKAINKNDEVGGISDISSFEDDMVIREHKSYYDVSVVSEFQESFYKIKKVSGKVYDVEHAHLVPPPIESENNSVLKEIN</sequence>
<accession>A0A2K9PNV3</accession>
<dbReference type="EMBL" id="CP025791">
    <property type="protein sequence ID" value="AUP78751.1"/>
    <property type="molecule type" value="Genomic_DNA"/>
</dbReference>
<reference evidence="1 2" key="1">
    <citation type="submission" date="2018-01" db="EMBL/GenBank/DDBJ databases">
        <title>Complete genome sequence of Flavivirga eckloniae ECD14 isolated from seaweed Ecklonia cava.</title>
        <authorList>
            <person name="Lee J.H."/>
            <person name="Baik K.S."/>
            <person name="Seong C.N."/>
        </authorList>
    </citation>
    <scope>NUCLEOTIDE SEQUENCE [LARGE SCALE GENOMIC DNA]</scope>
    <source>
        <strain evidence="1 2">ECD14</strain>
    </source>
</reference>
<dbReference type="KEGG" id="fek:C1H87_08580"/>
<gene>
    <name evidence="1" type="ORF">C1H87_08580</name>
</gene>
<evidence type="ECO:0000313" key="2">
    <source>
        <dbReference type="Proteomes" id="UP000235826"/>
    </source>
</evidence>
<dbReference type="AlphaFoldDB" id="A0A2K9PNV3"/>
<evidence type="ECO:0000313" key="1">
    <source>
        <dbReference type="EMBL" id="AUP78751.1"/>
    </source>
</evidence>
<organism evidence="1 2">
    <name type="scientific">Flavivirga eckloniae</name>
    <dbReference type="NCBI Taxonomy" id="1803846"/>
    <lineage>
        <taxon>Bacteria</taxon>
        <taxon>Pseudomonadati</taxon>
        <taxon>Bacteroidota</taxon>
        <taxon>Flavobacteriia</taxon>
        <taxon>Flavobacteriales</taxon>
        <taxon>Flavobacteriaceae</taxon>
        <taxon>Flavivirga</taxon>
    </lineage>
</organism>
<protein>
    <submittedName>
        <fullName evidence="1">Uncharacterized protein</fullName>
    </submittedName>
</protein>